<dbReference type="PANTHER" id="PTHR36834:SF1">
    <property type="entry name" value="INTEGRAL MEMBRANE PROTEIN"/>
    <property type="match status" value="1"/>
</dbReference>
<reference evidence="3" key="1">
    <citation type="submission" date="2022-08" db="EMBL/GenBank/DDBJ databases">
        <title>Draft genome sequence of Lysinibacillus sp. strain KH24.</title>
        <authorList>
            <person name="Kanbe H."/>
            <person name="Itoh H."/>
        </authorList>
    </citation>
    <scope>NUCLEOTIDE SEQUENCE</scope>
    <source>
        <strain evidence="3">KH24</strain>
    </source>
</reference>
<feature type="domain" description="VanZ-like" evidence="2">
    <location>
        <begin position="48"/>
        <end position="196"/>
    </location>
</feature>
<feature type="transmembrane region" description="Helical" evidence="1">
    <location>
        <begin position="221"/>
        <end position="242"/>
    </location>
</feature>
<proteinExistence type="predicted"/>
<comment type="caution">
    <text evidence="3">The sequence shown here is derived from an EMBL/GenBank/DDBJ whole genome shotgun (WGS) entry which is preliminary data.</text>
</comment>
<feature type="transmembrane region" description="Helical" evidence="1">
    <location>
        <begin position="43"/>
        <end position="63"/>
    </location>
</feature>
<evidence type="ECO:0000256" key="1">
    <source>
        <dbReference type="SAM" id="Phobius"/>
    </source>
</evidence>
<feature type="transmembrane region" description="Helical" evidence="1">
    <location>
        <begin position="6"/>
        <end position="31"/>
    </location>
</feature>
<sequence length="381" mass="43757">MSTYAQPIFTALLITILASFILFIPWLIHTYRKYGYLSFSKTIIMWSFIFYFLAALCLVLLPFPETRDTCSLQKPDTVYYNVKPFQFVADVLKDSGIVLNNPTTWLYTIKQPAFFQAFFNFLLLMPFGVYLRYFFKERRYWKRAFFLSFLLTLFYEITQVTGVYGIFNCAYRIFDVDDLMLNSIGALLGFVLAPVIWAFFPSDEAIKARAAELAQKDIVKPVAIILALAIDFFIGHFIWLLISTAMGYNGIVEFVVKFILYVLIFAIVPSMTNGATLGMKIMRFTMKSENGKSIIRQSWRRCIAIVATVSLLEIITILGQIELTMDSPFYTLQIILTLVALLAAVLIRILMAVHIIRFIIGGGKRRLYIDTYADLVATREK</sequence>
<keyword evidence="1" id="KW-1133">Transmembrane helix</keyword>
<protein>
    <submittedName>
        <fullName evidence="3">Permease</fullName>
    </submittedName>
</protein>
<name>A0ABQ5NP99_9BACI</name>
<dbReference type="Proteomes" id="UP001065593">
    <property type="component" value="Unassembled WGS sequence"/>
</dbReference>
<dbReference type="InterPro" id="IPR006976">
    <property type="entry name" value="VanZ-like"/>
</dbReference>
<evidence type="ECO:0000313" key="4">
    <source>
        <dbReference type="Proteomes" id="UP001065593"/>
    </source>
</evidence>
<keyword evidence="4" id="KW-1185">Reference proteome</keyword>
<feature type="transmembrane region" description="Helical" evidence="1">
    <location>
        <begin position="298"/>
        <end position="318"/>
    </location>
</feature>
<dbReference type="PANTHER" id="PTHR36834">
    <property type="entry name" value="MEMBRANE PROTEIN-RELATED"/>
    <property type="match status" value="1"/>
</dbReference>
<feature type="transmembrane region" description="Helical" evidence="1">
    <location>
        <begin position="179"/>
        <end position="200"/>
    </location>
</feature>
<feature type="transmembrane region" description="Helical" evidence="1">
    <location>
        <begin position="113"/>
        <end position="133"/>
    </location>
</feature>
<feature type="transmembrane region" description="Helical" evidence="1">
    <location>
        <begin position="330"/>
        <end position="356"/>
    </location>
</feature>
<accession>A0ABQ5NP99</accession>
<organism evidence="3 4">
    <name type="scientific">Lysinibacillus piscis</name>
    <dbReference type="NCBI Taxonomy" id="2518931"/>
    <lineage>
        <taxon>Bacteria</taxon>
        <taxon>Bacillati</taxon>
        <taxon>Bacillota</taxon>
        <taxon>Bacilli</taxon>
        <taxon>Bacillales</taxon>
        <taxon>Bacillaceae</taxon>
        <taxon>Lysinibacillus</taxon>
    </lineage>
</organism>
<keyword evidence="1" id="KW-0472">Membrane</keyword>
<dbReference type="EMBL" id="BRZA01000006">
    <property type="protein sequence ID" value="GLC90163.1"/>
    <property type="molecule type" value="Genomic_DNA"/>
</dbReference>
<keyword evidence="1" id="KW-0812">Transmembrane</keyword>
<dbReference type="InterPro" id="IPR053150">
    <property type="entry name" value="Teicoplanin_resist-assoc"/>
</dbReference>
<feature type="transmembrane region" description="Helical" evidence="1">
    <location>
        <begin position="145"/>
        <end position="167"/>
    </location>
</feature>
<dbReference type="RefSeq" id="WP_264990077.1">
    <property type="nucleotide sequence ID" value="NZ_BRZA01000006.1"/>
</dbReference>
<gene>
    <name evidence="3" type="ORF">LYSBPC_32900</name>
</gene>
<dbReference type="Pfam" id="PF04892">
    <property type="entry name" value="VanZ"/>
    <property type="match status" value="1"/>
</dbReference>
<evidence type="ECO:0000313" key="3">
    <source>
        <dbReference type="EMBL" id="GLC90163.1"/>
    </source>
</evidence>
<evidence type="ECO:0000259" key="2">
    <source>
        <dbReference type="Pfam" id="PF04892"/>
    </source>
</evidence>
<feature type="transmembrane region" description="Helical" evidence="1">
    <location>
        <begin position="254"/>
        <end position="277"/>
    </location>
</feature>